<dbReference type="AlphaFoldDB" id="A0A0D0EBF2"/>
<feature type="transmembrane region" description="Helical" evidence="1">
    <location>
        <begin position="20"/>
        <end position="42"/>
    </location>
</feature>
<organism evidence="2 3">
    <name type="scientific">Paxillus rubicundulus Ve08.2h10</name>
    <dbReference type="NCBI Taxonomy" id="930991"/>
    <lineage>
        <taxon>Eukaryota</taxon>
        <taxon>Fungi</taxon>
        <taxon>Dikarya</taxon>
        <taxon>Basidiomycota</taxon>
        <taxon>Agaricomycotina</taxon>
        <taxon>Agaricomycetes</taxon>
        <taxon>Agaricomycetidae</taxon>
        <taxon>Boletales</taxon>
        <taxon>Paxilineae</taxon>
        <taxon>Paxillaceae</taxon>
        <taxon>Paxillus</taxon>
    </lineage>
</organism>
<dbReference type="HOGENOM" id="CLU_2306945_0_0_1"/>
<dbReference type="OrthoDB" id="2679808at2759"/>
<keyword evidence="3" id="KW-1185">Reference proteome</keyword>
<feature type="transmembrane region" description="Helical" evidence="1">
    <location>
        <begin position="54"/>
        <end position="75"/>
    </location>
</feature>
<sequence>MADGSLTPGPVRVSPPWGPGLIGHILSSFMYGTGFGQSSFYARHFPDDRTVLKVAVMITLAMDTVHIYGCAQLYWQLLVVGHHNLSSECHTHLPLSFSVS</sequence>
<reference evidence="2 3" key="1">
    <citation type="submission" date="2014-04" db="EMBL/GenBank/DDBJ databases">
        <authorList>
            <consortium name="DOE Joint Genome Institute"/>
            <person name="Kuo A."/>
            <person name="Kohler A."/>
            <person name="Jargeat P."/>
            <person name="Nagy L.G."/>
            <person name="Floudas D."/>
            <person name="Copeland A."/>
            <person name="Barry K.W."/>
            <person name="Cichocki N."/>
            <person name="Veneault-Fourrey C."/>
            <person name="LaButti K."/>
            <person name="Lindquist E.A."/>
            <person name="Lipzen A."/>
            <person name="Lundell T."/>
            <person name="Morin E."/>
            <person name="Murat C."/>
            <person name="Sun H."/>
            <person name="Tunlid A."/>
            <person name="Henrissat B."/>
            <person name="Grigoriev I.V."/>
            <person name="Hibbett D.S."/>
            <person name="Martin F."/>
            <person name="Nordberg H.P."/>
            <person name="Cantor M.N."/>
            <person name="Hua S.X."/>
        </authorList>
    </citation>
    <scope>NUCLEOTIDE SEQUENCE [LARGE SCALE GENOMIC DNA]</scope>
    <source>
        <strain evidence="2 3">Ve08.2h10</strain>
    </source>
</reference>
<dbReference type="EMBL" id="KN824932">
    <property type="protein sequence ID" value="KIK97515.1"/>
    <property type="molecule type" value="Genomic_DNA"/>
</dbReference>
<gene>
    <name evidence="2" type="ORF">PAXRUDRAFT_824857</name>
</gene>
<keyword evidence="1" id="KW-0472">Membrane</keyword>
<accession>A0A0D0EBF2</accession>
<evidence type="ECO:0000256" key="1">
    <source>
        <dbReference type="SAM" id="Phobius"/>
    </source>
</evidence>
<keyword evidence="1" id="KW-0812">Transmembrane</keyword>
<reference evidence="3" key="2">
    <citation type="submission" date="2015-01" db="EMBL/GenBank/DDBJ databases">
        <title>Evolutionary Origins and Diversification of the Mycorrhizal Mutualists.</title>
        <authorList>
            <consortium name="DOE Joint Genome Institute"/>
            <consortium name="Mycorrhizal Genomics Consortium"/>
            <person name="Kohler A."/>
            <person name="Kuo A."/>
            <person name="Nagy L.G."/>
            <person name="Floudas D."/>
            <person name="Copeland A."/>
            <person name="Barry K.W."/>
            <person name="Cichocki N."/>
            <person name="Veneault-Fourrey C."/>
            <person name="LaButti K."/>
            <person name="Lindquist E.A."/>
            <person name="Lipzen A."/>
            <person name="Lundell T."/>
            <person name="Morin E."/>
            <person name="Murat C."/>
            <person name="Riley R."/>
            <person name="Ohm R."/>
            <person name="Sun H."/>
            <person name="Tunlid A."/>
            <person name="Henrissat B."/>
            <person name="Grigoriev I.V."/>
            <person name="Hibbett D.S."/>
            <person name="Martin F."/>
        </authorList>
    </citation>
    <scope>NUCLEOTIDE SEQUENCE [LARGE SCALE GENOMIC DNA]</scope>
    <source>
        <strain evidence="3">Ve08.2h10</strain>
    </source>
</reference>
<protein>
    <submittedName>
        <fullName evidence="2">Uncharacterized protein</fullName>
    </submittedName>
</protein>
<keyword evidence="1" id="KW-1133">Transmembrane helix</keyword>
<name>A0A0D0EBF2_9AGAM</name>
<evidence type="ECO:0000313" key="2">
    <source>
        <dbReference type="EMBL" id="KIK97515.1"/>
    </source>
</evidence>
<dbReference type="Proteomes" id="UP000054538">
    <property type="component" value="Unassembled WGS sequence"/>
</dbReference>
<proteinExistence type="predicted"/>
<evidence type="ECO:0000313" key="3">
    <source>
        <dbReference type="Proteomes" id="UP000054538"/>
    </source>
</evidence>
<dbReference type="InParanoid" id="A0A0D0EBF2"/>